<dbReference type="OrthoDB" id="1467772at2"/>
<feature type="transmembrane region" description="Helical" evidence="1">
    <location>
        <begin position="95"/>
        <end position="114"/>
    </location>
</feature>
<keyword evidence="1" id="KW-0472">Membrane</keyword>
<keyword evidence="1" id="KW-1133">Transmembrane helix</keyword>
<dbReference type="PROSITE" id="PS51257">
    <property type="entry name" value="PROKAR_LIPOPROTEIN"/>
    <property type="match status" value="1"/>
</dbReference>
<feature type="transmembrane region" description="Helical" evidence="1">
    <location>
        <begin position="23"/>
        <end position="45"/>
    </location>
</feature>
<gene>
    <name evidence="2" type="ORF">CA264_16285</name>
</gene>
<dbReference type="Proteomes" id="UP000266292">
    <property type="component" value="Chromosome"/>
</dbReference>
<evidence type="ECO:0000313" key="2">
    <source>
        <dbReference type="EMBL" id="ARS36855.1"/>
    </source>
</evidence>
<dbReference type="STRING" id="709015.GCA_000472485_03288"/>
<keyword evidence="3" id="KW-1185">Reference proteome</keyword>
<feature type="transmembrane region" description="Helical" evidence="1">
    <location>
        <begin position="224"/>
        <end position="242"/>
    </location>
</feature>
<evidence type="ECO:0000313" key="3">
    <source>
        <dbReference type="Proteomes" id="UP000266292"/>
    </source>
</evidence>
<feature type="transmembrane region" description="Helical" evidence="1">
    <location>
        <begin position="51"/>
        <end position="74"/>
    </location>
</feature>
<feature type="transmembrane region" description="Helical" evidence="1">
    <location>
        <begin position="274"/>
        <end position="298"/>
    </location>
</feature>
<keyword evidence="1" id="KW-0812">Transmembrane</keyword>
<dbReference type="AlphaFoldDB" id="A0A1X9YVD9"/>
<proteinExistence type="predicted"/>
<feature type="transmembrane region" description="Helical" evidence="1">
    <location>
        <begin position="184"/>
        <end position="203"/>
    </location>
</feature>
<feature type="transmembrane region" description="Helical" evidence="1">
    <location>
        <begin position="151"/>
        <end position="172"/>
    </location>
</feature>
<feature type="transmembrane region" description="Helical" evidence="1">
    <location>
        <begin position="120"/>
        <end position="139"/>
    </location>
</feature>
<evidence type="ECO:0008006" key="4">
    <source>
        <dbReference type="Google" id="ProtNLM"/>
    </source>
</evidence>
<accession>A0A1X9YVD9</accession>
<reference evidence="3" key="1">
    <citation type="submission" date="2017-05" db="EMBL/GenBank/DDBJ databases">
        <authorList>
            <person name="Ray J."/>
            <person name="Price M."/>
            <person name="Deutschbauer A."/>
        </authorList>
    </citation>
    <scope>NUCLEOTIDE SEQUENCE [LARGE SCALE GENOMIC DNA]</scope>
    <source>
        <strain evidence="3">DSM 19842</strain>
    </source>
</reference>
<dbReference type="EMBL" id="CP021235">
    <property type="protein sequence ID" value="ARS36855.1"/>
    <property type="molecule type" value="Genomic_DNA"/>
</dbReference>
<organism evidence="2 3">
    <name type="scientific">Pontibacter actiniarum</name>
    <dbReference type="NCBI Taxonomy" id="323450"/>
    <lineage>
        <taxon>Bacteria</taxon>
        <taxon>Pseudomonadati</taxon>
        <taxon>Bacteroidota</taxon>
        <taxon>Cytophagia</taxon>
        <taxon>Cytophagales</taxon>
        <taxon>Hymenobacteraceae</taxon>
        <taxon>Pontibacter</taxon>
    </lineage>
</organism>
<feature type="transmembrane region" description="Helical" evidence="1">
    <location>
        <begin position="248"/>
        <end position="267"/>
    </location>
</feature>
<dbReference type="RefSeq" id="WP_025608461.1">
    <property type="nucleotide sequence ID" value="NZ_CP021235.1"/>
</dbReference>
<dbReference type="KEGG" id="pact:CA264_16285"/>
<evidence type="ECO:0000256" key="1">
    <source>
        <dbReference type="SAM" id="Phobius"/>
    </source>
</evidence>
<name>A0A1X9YVD9_9BACT</name>
<sequence>MEANKSIGEKSVRHRPYRLLEGLLYSSVFISCCAFALAVETYLLAGLPVSLPMAAFIFLATLFTYNLSSLQSILRRPRQTLDREDPVWGQRHKRELAVLGLLSIGVAVGVYFWFGLRINLWFLLHLAVISVGYTVPVLYKRRRIKPLRSVPLLKVFLIAYVWAVVTALFPLLDAGMQVWQPEALWLFFRRFLFILALALLFDIRDYAYDQTTNTLTFPGWAGVRRTKLISLALLLLYMLVLVQSEHGLVLGALLASAAGAALVVLFSSTGRPRLYYAILADGAMLLHAGLVIMAMALAG</sequence>
<protein>
    <recommendedName>
        <fullName evidence="4">Prenyltransferase</fullName>
    </recommendedName>
</protein>